<dbReference type="EMBL" id="JABBWD010000077">
    <property type="protein sequence ID" value="KAG1768764.1"/>
    <property type="molecule type" value="Genomic_DNA"/>
</dbReference>
<accession>A0A9P7CYB3</accession>
<keyword evidence="3" id="KW-1185">Reference proteome</keyword>
<dbReference type="OrthoDB" id="2691459at2759"/>
<protein>
    <submittedName>
        <fullName evidence="2">Uncharacterized protein</fullName>
    </submittedName>
</protein>
<evidence type="ECO:0000256" key="1">
    <source>
        <dbReference type="SAM" id="MobiDB-lite"/>
    </source>
</evidence>
<evidence type="ECO:0000313" key="2">
    <source>
        <dbReference type="EMBL" id="KAG1768764.1"/>
    </source>
</evidence>
<comment type="caution">
    <text evidence="2">The sequence shown here is derived from an EMBL/GenBank/DDBJ whole genome shotgun (WGS) entry which is preliminary data.</text>
</comment>
<name>A0A9P7CYB3_9AGAM</name>
<proteinExistence type="predicted"/>
<organism evidence="2 3">
    <name type="scientific">Suillus placidus</name>
    <dbReference type="NCBI Taxonomy" id="48579"/>
    <lineage>
        <taxon>Eukaryota</taxon>
        <taxon>Fungi</taxon>
        <taxon>Dikarya</taxon>
        <taxon>Basidiomycota</taxon>
        <taxon>Agaricomycotina</taxon>
        <taxon>Agaricomycetes</taxon>
        <taxon>Agaricomycetidae</taxon>
        <taxon>Boletales</taxon>
        <taxon>Suillineae</taxon>
        <taxon>Suillaceae</taxon>
        <taxon>Suillus</taxon>
    </lineage>
</organism>
<feature type="compositionally biased region" description="Polar residues" evidence="1">
    <location>
        <begin position="123"/>
        <end position="140"/>
    </location>
</feature>
<feature type="region of interest" description="Disordered" evidence="1">
    <location>
        <begin position="117"/>
        <end position="140"/>
    </location>
</feature>
<dbReference type="AlphaFoldDB" id="A0A9P7CYB3"/>
<sequence>MSDLECFCTAIEAKLTNTVINQDTVAAARKASNNDSNLFKKVCEGTAIILLSPEQLESSGFQSVVDNKAFAELGSLVQVKYLDYTPTSVLEITHSSSDLCAAGLIIRKNDPGHVAHKDDKVTEWNNTSNSPPQRPMSSPEYNFNFNPPPPVYGHPSTPAGHAYSGMVGAHEMGRAMYQGGPTGMPDGRPMSVPALTPGLSSHELQRPASVVPIIDP</sequence>
<dbReference type="Proteomes" id="UP000714275">
    <property type="component" value="Unassembled WGS sequence"/>
</dbReference>
<reference evidence="2" key="1">
    <citation type="journal article" date="2020" name="New Phytol.">
        <title>Comparative genomics reveals dynamic genome evolution in host specialist ectomycorrhizal fungi.</title>
        <authorList>
            <person name="Lofgren L.A."/>
            <person name="Nguyen N.H."/>
            <person name="Vilgalys R."/>
            <person name="Ruytinx J."/>
            <person name="Liao H.L."/>
            <person name="Branco S."/>
            <person name="Kuo A."/>
            <person name="LaButti K."/>
            <person name="Lipzen A."/>
            <person name="Andreopoulos W."/>
            <person name="Pangilinan J."/>
            <person name="Riley R."/>
            <person name="Hundley H."/>
            <person name="Na H."/>
            <person name="Barry K."/>
            <person name="Grigoriev I.V."/>
            <person name="Stajich J.E."/>
            <person name="Kennedy P.G."/>
        </authorList>
    </citation>
    <scope>NUCLEOTIDE SEQUENCE</scope>
    <source>
        <strain evidence="2">DOB743</strain>
    </source>
</reference>
<gene>
    <name evidence="2" type="ORF">EV702DRAFT_1203173</name>
</gene>
<evidence type="ECO:0000313" key="3">
    <source>
        <dbReference type="Proteomes" id="UP000714275"/>
    </source>
</evidence>